<name>A0A955IBC8_9BACT</name>
<reference evidence="1" key="2">
    <citation type="journal article" date="2021" name="Microbiome">
        <title>Successional dynamics and alternative stable states in a saline activated sludge microbial community over 9 years.</title>
        <authorList>
            <person name="Wang Y."/>
            <person name="Ye J."/>
            <person name="Ju F."/>
            <person name="Liu L."/>
            <person name="Boyd J.A."/>
            <person name="Deng Y."/>
            <person name="Parks D.H."/>
            <person name="Jiang X."/>
            <person name="Yin X."/>
            <person name="Woodcroft B.J."/>
            <person name="Tyson G.W."/>
            <person name="Hugenholtz P."/>
            <person name="Polz M.F."/>
            <person name="Zhang T."/>
        </authorList>
    </citation>
    <scope>NUCLEOTIDE SEQUENCE</scope>
    <source>
        <strain evidence="1">HKST-UBA15</strain>
    </source>
</reference>
<reference evidence="1" key="1">
    <citation type="submission" date="2020-04" db="EMBL/GenBank/DDBJ databases">
        <authorList>
            <person name="Zhang T."/>
        </authorList>
    </citation>
    <scope>NUCLEOTIDE SEQUENCE</scope>
    <source>
        <strain evidence="1">HKST-UBA15</strain>
    </source>
</reference>
<dbReference type="EMBL" id="JAGQLL010000033">
    <property type="protein sequence ID" value="MCA9380138.1"/>
    <property type="molecule type" value="Genomic_DNA"/>
</dbReference>
<comment type="caution">
    <text evidence="1">The sequence shown here is derived from an EMBL/GenBank/DDBJ whole genome shotgun (WGS) entry which is preliminary data.</text>
</comment>
<protein>
    <submittedName>
        <fullName evidence="1">Uncharacterized protein</fullName>
    </submittedName>
</protein>
<dbReference type="AlphaFoldDB" id="A0A955IBC8"/>
<proteinExistence type="predicted"/>
<organism evidence="1 2">
    <name type="scientific">Candidatus Dojkabacteria bacterium</name>
    <dbReference type="NCBI Taxonomy" id="2099670"/>
    <lineage>
        <taxon>Bacteria</taxon>
        <taxon>Candidatus Dojkabacteria</taxon>
    </lineage>
</organism>
<sequence>MRRKRMLFLIPLALFSGLLLIMAFKYETVYAIVTKNWQIQDQFSLFNAGRGGMDVSITQGLKGGPHTMELATADSKNIQTPRILLRGSSDYPDTEFYSGPRGAEVLRMMINGPSGNISWGGGGVLRPDQGGSIELGDRGTPYLDFSNDSSSDYDARLILVGDDALSFTGTRVGIDNYNPVAKLDVNGDIATRGGAPISSNNNNLAGVGLGWIGDQARIRVGGDGPGAKNGLSIQEVGNVTLLRVDESGGVLKMTSDYGAICIGKC</sequence>
<accession>A0A955IBC8</accession>
<dbReference type="Proteomes" id="UP000745577">
    <property type="component" value="Unassembled WGS sequence"/>
</dbReference>
<evidence type="ECO:0000313" key="2">
    <source>
        <dbReference type="Proteomes" id="UP000745577"/>
    </source>
</evidence>
<gene>
    <name evidence="1" type="ORF">KC675_03060</name>
</gene>
<evidence type="ECO:0000313" key="1">
    <source>
        <dbReference type="EMBL" id="MCA9380138.1"/>
    </source>
</evidence>